<name>A0A7C8ZN18_OPUST</name>
<protein>
    <submittedName>
        <fullName evidence="1">Uncharacterized protein</fullName>
    </submittedName>
</protein>
<sequence length="134" mass="14908">MPNCQCQKAVSLNSTQDKPLLPTEPAQLAAMETASLILWRPHDLCMSTHSFKSSSHVKRTHSLSSSRYLMPILLKSSRSNRFASSCRKAWKPLFGKMVRRTFSSLNVALALKAPASPTGQFFIIVKWGRVSTEG</sequence>
<proteinExistence type="predicted"/>
<reference evidence="1" key="1">
    <citation type="journal article" date="2013" name="J. Plant Res.">
        <title>Effect of fungi and light on seed germination of three Opuntia species from semiarid lands of central Mexico.</title>
        <authorList>
            <person name="Delgado-Sanchez P."/>
            <person name="Jimenez-Bremont J.F."/>
            <person name="Guerrero-Gonzalez Mde L."/>
            <person name="Flores J."/>
        </authorList>
    </citation>
    <scope>NUCLEOTIDE SEQUENCE</scope>
    <source>
        <tissue evidence="1">Cladode</tissue>
    </source>
</reference>
<organism evidence="1">
    <name type="scientific">Opuntia streptacantha</name>
    <name type="common">Prickly pear cactus</name>
    <name type="synonym">Opuntia cardona</name>
    <dbReference type="NCBI Taxonomy" id="393608"/>
    <lineage>
        <taxon>Eukaryota</taxon>
        <taxon>Viridiplantae</taxon>
        <taxon>Streptophyta</taxon>
        <taxon>Embryophyta</taxon>
        <taxon>Tracheophyta</taxon>
        <taxon>Spermatophyta</taxon>
        <taxon>Magnoliopsida</taxon>
        <taxon>eudicotyledons</taxon>
        <taxon>Gunneridae</taxon>
        <taxon>Pentapetalae</taxon>
        <taxon>Caryophyllales</taxon>
        <taxon>Cactineae</taxon>
        <taxon>Cactaceae</taxon>
        <taxon>Opuntioideae</taxon>
        <taxon>Opuntia</taxon>
    </lineage>
</organism>
<accession>A0A7C8ZN18</accession>
<reference evidence="1" key="2">
    <citation type="submission" date="2020-07" db="EMBL/GenBank/DDBJ databases">
        <authorList>
            <person name="Vera ALvarez R."/>
            <person name="Arias-Moreno D.M."/>
            <person name="Jimenez-Jacinto V."/>
            <person name="Jimenez-Bremont J.F."/>
            <person name="Swaminathan K."/>
            <person name="Moose S.P."/>
            <person name="Guerrero-Gonzalez M.L."/>
            <person name="Marino-Ramirez L."/>
            <person name="Landsman D."/>
            <person name="Rodriguez-Kessler M."/>
            <person name="Delgado-Sanchez P."/>
        </authorList>
    </citation>
    <scope>NUCLEOTIDE SEQUENCE</scope>
    <source>
        <tissue evidence="1">Cladode</tissue>
    </source>
</reference>
<dbReference type="AlphaFoldDB" id="A0A7C8ZN18"/>
<dbReference type="EMBL" id="GISG01149424">
    <property type="protein sequence ID" value="MBA4647174.1"/>
    <property type="molecule type" value="Transcribed_RNA"/>
</dbReference>
<evidence type="ECO:0000313" key="1">
    <source>
        <dbReference type="EMBL" id="MBA4647174.1"/>
    </source>
</evidence>